<feature type="domain" description="Bulb-type lectin" evidence="4">
    <location>
        <begin position="148"/>
        <end position="202"/>
    </location>
</feature>
<evidence type="ECO:0000313" key="5">
    <source>
        <dbReference type="EMBL" id="RXI03647.1"/>
    </source>
</evidence>
<keyword evidence="1" id="KW-0732">Signal</keyword>
<evidence type="ECO:0000259" key="4">
    <source>
        <dbReference type="Pfam" id="PF01453"/>
    </source>
</evidence>
<dbReference type="SUPFAM" id="SSF51110">
    <property type="entry name" value="alpha-D-mannose-specific plant lectins"/>
    <property type="match status" value="1"/>
</dbReference>
<proteinExistence type="predicted"/>
<evidence type="ECO:0000313" key="6">
    <source>
        <dbReference type="Proteomes" id="UP000290289"/>
    </source>
</evidence>
<comment type="caution">
    <text evidence="5">The sequence shown here is derived from an EMBL/GenBank/DDBJ whole genome shotgun (WGS) entry which is preliminary data.</text>
</comment>
<dbReference type="EMBL" id="RDQH01000329">
    <property type="protein sequence ID" value="RXI03647.1"/>
    <property type="molecule type" value="Genomic_DNA"/>
</dbReference>
<name>A0A498K8P2_MALDO</name>
<protein>
    <recommendedName>
        <fullName evidence="4">Bulb-type lectin domain-containing protein</fullName>
    </recommendedName>
</protein>
<keyword evidence="6" id="KW-1185">Reference proteome</keyword>
<gene>
    <name evidence="5" type="ORF">DVH24_004299</name>
</gene>
<keyword evidence="2" id="KW-1015">Disulfide bond</keyword>
<accession>A0A498K8P2</accession>
<dbReference type="InterPro" id="IPR036426">
    <property type="entry name" value="Bulb-type_lectin_dom_sf"/>
</dbReference>
<sequence>MEGGRVLIVEKINNRVRYQILYSTSVPTLAKPPMPAKCAKAVSLRHISRSQRQELSYRQQRCEIISKKGRKRRGCCNLQALWVASVLRLETPGTGTWEYGTRTYLAKLCGLQAETVHLLISMGNSRLTSMEILFFSIEMQVELGLQMYQQHQSRVAQLLDSGNLVLMDNTSTISVATYVWQSFDNPCDTLLLDMKMSWNINTR</sequence>
<evidence type="ECO:0000256" key="3">
    <source>
        <dbReference type="ARBA" id="ARBA00023180"/>
    </source>
</evidence>
<keyword evidence="3" id="KW-0325">Glycoprotein</keyword>
<reference evidence="5 6" key="1">
    <citation type="submission" date="2018-10" db="EMBL/GenBank/DDBJ databases">
        <title>A high-quality apple genome assembly.</title>
        <authorList>
            <person name="Hu J."/>
        </authorList>
    </citation>
    <scope>NUCLEOTIDE SEQUENCE [LARGE SCALE GENOMIC DNA]</scope>
    <source>
        <strain evidence="6">cv. HFTH1</strain>
        <tissue evidence="5">Young leaf</tissue>
    </source>
</reference>
<evidence type="ECO:0000256" key="1">
    <source>
        <dbReference type="ARBA" id="ARBA00022729"/>
    </source>
</evidence>
<dbReference type="PANTHER" id="PTHR32444">
    <property type="entry name" value="BULB-TYPE LECTIN DOMAIN-CONTAINING PROTEIN"/>
    <property type="match status" value="1"/>
</dbReference>
<dbReference type="PANTHER" id="PTHR32444:SF118">
    <property type="entry name" value="OS09G0551150 PROTEIN"/>
    <property type="match status" value="1"/>
</dbReference>
<dbReference type="InterPro" id="IPR001480">
    <property type="entry name" value="Bulb-type_lectin_dom"/>
</dbReference>
<organism evidence="5 6">
    <name type="scientific">Malus domestica</name>
    <name type="common">Apple</name>
    <name type="synonym">Pyrus malus</name>
    <dbReference type="NCBI Taxonomy" id="3750"/>
    <lineage>
        <taxon>Eukaryota</taxon>
        <taxon>Viridiplantae</taxon>
        <taxon>Streptophyta</taxon>
        <taxon>Embryophyta</taxon>
        <taxon>Tracheophyta</taxon>
        <taxon>Spermatophyta</taxon>
        <taxon>Magnoliopsida</taxon>
        <taxon>eudicotyledons</taxon>
        <taxon>Gunneridae</taxon>
        <taxon>Pentapetalae</taxon>
        <taxon>rosids</taxon>
        <taxon>fabids</taxon>
        <taxon>Rosales</taxon>
        <taxon>Rosaceae</taxon>
        <taxon>Amygdaloideae</taxon>
        <taxon>Maleae</taxon>
        <taxon>Malus</taxon>
    </lineage>
</organism>
<dbReference type="AlphaFoldDB" id="A0A498K8P2"/>
<dbReference type="Pfam" id="PF01453">
    <property type="entry name" value="B_lectin"/>
    <property type="match status" value="1"/>
</dbReference>
<dbReference type="Proteomes" id="UP000290289">
    <property type="component" value="Chromosome 3"/>
</dbReference>
<evidence type="ECO:0000256" key="2">
    <source>
        <dbReference type="ARBA" id="ARBA00023157"/>
    </source>
</evidence>